<evidence type="ECO:0000313" key="2">
    <source>
        <dbReference type="Proteomes" id="UP000055024"/>
    </source>
</evidence>
<name>A0A0V1GGZ2_9BILA</name>
<dbReference type="AlphaFoldDB" id="A0A0V1GGZ2"/>
<dbReference type="Proteomes" id="UP000055024">
    <property type="component" value="Unassembled WGS sequence"/>
</dbReference>
<keyword evidence="2" id="KW-1185">Reference proteome</keyword>
<gene>
    <name evidence="1" type="ORF">T11_12047</name>
</gene>
<dbReference type="EMBL" id="JYDP01001981">
    <property type="protein sequence ID" value="KRY97537.1"/>
    <property type="molecule type" value="Genomic_DNA"/>
</dbReference>
<reference evidence="1 2" key="1">
    <citation type="submission" date="2015-01" db="EMBL/GenBank/DDBJ databases">
        <title>Evolution of Trichinella species and genotypes.</title>
        <authorList>
            <person name="Korhonen P.K."/>
            <person name="Edoardo P."/>
            <person name="Giuseppe L.R."/>
            <person name="Gasser R.B."/>
        </authorList>
    </citation>
    <scope>NUCLEOTIDE SEQUENCE [LARGE SCALE GENOMIC DNA]</scope>
    <source>
        <strain evidence="1">ISS1029</strain>
    </source>
</reference>
<protein>
    <submittedName>
        <fullName evidence="1">Uncharacterized protein</fullName>
    </submittedName>
</protein>
<evidence type="ECO:0000313" key="1">
    <source>
        <dbReference type="EMBL" id="KRY97537.1"/>
    </source>
</evidence>
<accession>A0A0V1GGZ2</accession>
<comment type="caution">
    <text evidence="1">The sequence shown here is derived from an EMBL/GenBank/DDBJ whole genome shotgun (WGS) entry which is preliminary data.</text>
</comment>
<sequence length="54" mass="6186">MLIVFLSNKSGCLGNHNLFAHYVLPYVTYPMTIIEQKIRVPQLGCCSEIYKHDS</sequence>
<proteinExistence type="predicted"/>
<organism evidence="1 2">
    <name type="scientific">Trichinella zimbabwensis</name>
    <dbReference type="NCBI Taxonomy" id="268475"/>
    <lineage>
        <taxon>Eukaryota</taxon>
        <taxon>Metazoa</taxon>
        <taxon>Ecdysozoa</taxon>
        <taxon>Nematoda</taxon>
        <taxon>Enoplea</taxon>
        <taxon>Dorylaimia</taxon>
        <taxon>Trichinellida</taxon>
        <taxon>Trichinellidae</taxon>
        <taxon>Trichinella</taxon>
    </lineage>
</organism>